<feature type="region of interest" description="Disordered" evidence="1">
    <location>
        <begin position="169"/>
        <end position="189"/>
    </location>
</feature>
<feature type="compositionally biased region" description="Acidic residues" evidence="1">
    <location>
        <begin position="495"/>
        <end position="510"/>
    </location>
</feature>
<feature type="region of interest" description="Disordered" evidence="1">
    <location>
        <begin position="360"/>
        <end position="384"/>
    </location>
</feature>
<evidence type="ECO:0000313" key="3">
    <source>
        <dbReference type="Proteomes" id="UP000717585"/>
    </source>
</evidence>
<organism evidence="2 3">
    <name type="scientific">Carpediemonas membranifera</name>
    <dbReference type="NCBI Taxonomy" id="201153"/>
    <lineage>
        <taxon>Eukaryota</taxon>
        <taxon>Metamonada</taxon>
        <taxon>Carpediemonas-like organisms</taxon>
        <taxon>Carpediemonas</taxon>
    </lineage>
</organism>
<reference evidence="2" key="1">
    <citation type="submission" date="2021-05" db="EMBL/GenBank/DDBJ databases">
        <title>A free-living protist that lacks canonical eukaryotic 1 DNA replication and segregation systems.</title>
        <authorList>
            <person name="Salas-Leiva D.E."/>
            <person name="Tromer E.C."/>
            <person name="Curtis B.A."/>
            <person name="Jerlstrom-Hultqvist J."/>
            <person name="Kolisko M."/>
            <person name="Yi Z."/>
            <person name="Salas-Leiva J.S."/>
            <person name="Gallot-Lavallee L."/>
            <person name="Kops G.J.P.L."/>
            <person name="Archibald J.M."/>
            <person name="Simpson A.G.B."/>
            <person name="Roger A.J."/>
        </authorList>
    </citation>
    <scope>NUCLEOTIDE SEQUENCE</scope>
    <source>
        <strain evidence="2">BICM</strain>
    </source>
</reference>
<evidence type="ECO:0000256" key="1">
    <source>
        <dbReference type="SAM" id="MobiDB-lite"/>
    </source>
</evidence>
<feature type="compositionally biased region" description="Low complexity" evidence="1">
    <location>
        <begin position="477"/>
        <end position="487"/>
    </location>
</feature>
<dbReference type="EMBL" id="JAHDYR010000015">
    <property type="protein sequence ID" value="KAG9394531.1"/>
    <property type="molecule type" value="Genomic_DNA"/>
</dbReference>
<feature type="region of interest" description="Disordered" evidence="1">
    <location>
        <begin position="423"/>
        <end position="510"/>
    </location>
</feature>
<evidence type="ECO:0000313" key="2">
    <source>
        <dbReference type="EMBL" id="KAG9394531.1"/>
    </source>
</evidence>
<keyword evidence="3" id="KW-1185">Reference proteome</keyword>
<accession>A0A8J6ATY0</accession>
<gene>
    <name evidence="2" type="ORF">J8273_4205</name>
</gene>
<proteinExistence type="predicted"/>
<dbReference type="AlphaFoldDB" id="A0A8J6ATY0"/>
<sequence length="510" mass="58522">MTVERVRELQSELHKVSRDYHFTQKSLERSQELRQGLEAEVNEQKTYIRKMEQKLSREAQLSGLNKATNKLLKLQEQQQQDRHVIRAQDEEITRLQRELQIVNDALCTREEDLGLDPVETVEDSLLYMLSQNKVDYDNAMVQLKHAEDDLRVQKERVERLEADLNAAETENQELQAEVEESRGALDAEKRRSAQYASKLSAMEHDLDALEQENASLSDATRDLQTTLERNERDVADVQYDANSQKVLYDELLQRFDSKAQELRDLHEKYETLQAEHIADLETAASEREALESIIDQLQREVDHTREDSETYRSRVEDARLNATRTMTESDDLRRELAEQKANETRLERELDDMMHKAAELQDSLEKERAGNEEQARRHRRLAETAEEATKKLALLETQVNELRDEKDALRTAKSQLQQTLLREIRALRTPARTPPSAVTRPSSKGSPDRASAVSSSVGPARAMPDSATRAMNLETLRAMASRSRSAALQSPEPDQIVEFDGGETLEDLAH</sequence>
<dbReference type="Proteomes" id="UP000717585">
    <property type="component" value="Unassembled WGS sequence"/>
</dbReference>
<dbReference type="Gene3D" id="1.10.287.1490">
    <property type="match status" value="1"/>
</dbReference>
<name>A0A8J6ATY0_9EUKA</name>
<comment type="caution">
    <text evidence="2">The sequence shown here is derived from an EMBL/GenBank/DDBJ whole genome shotgun (WGS) entry which is preliminary data.</text>
</comment>
<protein>
    <submittedName>
        <fullName evidence="2">Chromosome partition protein Smc</fullName>
    </submittedName>
</protein>
<dbReference type="SUPFAM" id="SSF57997">
    <property type="entry name" value="Tropomyosin"/>
    <property type="match status" value="1"/>
</dbReference>
<feature type="compositionally biased region" description="Basic and acidic residues" evidence="1">
    <location>
        <begin position="179"/>
        <end position="189"/>
    </location>
</feature>